<accession>A0ABN2HNJ1</accession>
<protein>
    <submittedName>
        <fullName evidence="4">TetR family transcriptional regulator</fullName>
    </submittedName>
</protein>
<dbReference type="EMBL" id="BAAAPL010000001">
    <property type="protein sequence ID" value="GAA1690812.1"/>
    <property type="molecule type" value="Genomic_DNA"/>
</dbReference>
<dbReference type="Proteomes" id="UP001501690">
    <property type="component" value="Unassembled WGS sequence"/>
</dbReference>
<gene>
    <name evidence="4" type="ORF">GCM10009808_04710</name>
</gene>
<keyword evidence="1 2" id="KW-0238">DNA-binding</keyword>
<sequence>MSESAVSLREQRVRETERALRRRARELTAEGGLGGFTVDELCTDVGVSRRTFFNYFATKENAVLGLPVRADSAEQDRAFVEGSGDLLDDLVVLLVARWESSDMTRDEIPLVFAAVEREPALHRHFMAHLLDAERSDAALIVERQGWALDDDRALLAVRIVGALMKSTGEEFFRSDGETAFVDILRRHLSAARALFAAA</sequence>
<dbReference type="InterPro" id="IPR023772">
    <property type="entry name" value="DNA-bd_HTH_TetR-type_CS"/>
</dbReference>
<evidence type="ECO:0000313" key="5">
    <source>
        <dbReference type="Proteomes" id="UP001501690"/>
    </source>
</evidence>
<dbReference type="Pfam" id="PF00440">
    <property type="entry name" value="TetR_N"/>
    <property type="match status" value="1"/>
</dbReference>
<comment type="caution">
    <text evidence="4">The sequence shown here is derived from an EMBL/GenBank/DDBJ whole genome shotgun (WGS) entry which is preliminary data.</text>
</comment>
<evidence type="ECO:0000256" key="2">
    <source>
        <dbReference type="PROSITE-ProRule" id="PRU00335"/>
    </source>
</evidence>
<evidence type="ECO:0000259" key="3">
    <source>
        <dbReference type="PROSITE" id="PS50977"/>
    </source>
</evidence>
<dbReference type="RefSeq" id="WP_344068716.1">
    <property type="nucleotide sequence ID" value="NZ_BAAAPL010000001.1"/>
</dbReference>
<proteinExistence type="predicted"/>
<dbReference type="PROSITE" id="PS01081">
    <property type="entry name" value="HTH_TETR_1"/>
    <property type="match status" value="1"/>
</dbReference>
<evidence type="ECO:0000256" key="1">
    <source>
        <dbReference type="ARBA" id="ARBA00023125"/>
    </source>
</evidence>
<evidence type="ECO:0000313" key="4">
    <source>
        <dbReference type="EMBL" id="GAA1690812.1"/>
    </source>
</evidence>
<feature type="domain" description="HTH tetR-type" evidence="3">
    <location>
        <begin position="14"/>
        <end position="74"/>
    </location>
</feature>
<keyword evidence="5" id="KW-1185">Reference proteome</keyword>
<dbReference type="PROSITE" id="PS50977">
    <property type="entry name" value="HTH_TETR_2"/>
    <property type="match status" value="1"/>
</dbReference>
<feature type="DNA-binding region" description="H-T-H motif" evidence="2">
    <location>
        <begin position="37"/>
        <end position="56"/>
    </location>
</feature>
<dbReference type="InterPro" id="IPR001647">
    <property type="entry name" value="HTH_TetR"/>
</dbReference>
<organism evidence="4 5">
    <name type="scientific">Microbacterium sediminicola</name>
    <dbReference type="NCBI Taxonomy" id="415210"/>
    <lineage>
        <taxon>Bacteria</taxon>
        <taxon>Bacillati</taxon>
        <taxon>Actinomycetota</taxon>
        <taxon>Actinomycetes</taxon>
        <taxon>Micrococcales</taxon>
        <taxon>Microbacteriaceae</taxon>
        <taxon>Microbacterium</taxon>
    </lineage>
</organism>
<dbReference type="SUPFAM" id="SSF46689">
    <property type="entry name" value="Homeodomain-like"/>
    <property type="match status" value="1"/>
</dbReference>
<reference evidence="4 5" key="1">
    <citation type="journal article" date="2019" name="Int. J. Syst. Evol. Microbiol.">
        <title>The Global Catalogue of Microorganisms (GCM) 10K type strain sequencing project: providing services to taxonomists for standard genome sequencing and annotation.</title>
        <authorList>
            <consortium name="The Broad Institute Genomics Platform"/>
            <consortium name="The Broad Institute Genome Sequencing Center for Infectious Disease"/>
            <person name="Wu L."/>
            <person name="Ma J."/>
        </authorList>
    </citation>
    <scope>NUCLEOTIDE SEQUENCE [LARGE SCALE GENOMIC DNA]</scope>
    <source>
        <strain evidence="4 5">JCM 15577</strain>
    </source>
</reference>
<name>A0ABN2HNJ1_9MICO</name>
<dbReference type="Gene3D" id="1.10.357.10">
    <property type="entry name" value="Tetracycline Repressor, domain 2"/>
    <property type="match status" value="1"/>
</dbReference>
<dbReference type="InterPro" id="IPR009057">
    <property type="entry name" value="Homeodomain-like_sf"/>
</dbReference>